<dbReference type="RefSeq" id="WP_080811113.1">
    <property type="nucleotide sequence ID" value="NZ_CP021983.2"/>
</dbReference>
<gene>
    <name evidence="2" type="ORF">XM38_042070</name>
</gene>
<dbReference type="InterPro" id="IPR002934">
    <property type="entry name" value="Polymerase_NTP_transf_dom"/>
</dbReference>
<dbReference type="STRING" id="1641165.XM38_16725"/>
<dbReference type="KEGG" id="hhg:XM38_042070"/>
<dbReference type="InterPro" id="IPR052548">
    <property type="entry name" value="Type_VII_TA_antitoxin"/>
</dbReference>
<organism evidence="2 3">
    <name type="scientific">Halomicronema hongdechloris C2206</name>
    <dbReference type="NCBI Taxonomy" id="1641165"/>
    <lineage>
        <taxon>Bacteria</taxon>
        <taxon>Bacillati</taxon>
        <taxon>Cyanobacteriota</taxon>
        <taxon>Cyanophyceae</taxon>
        <taxon>Nodosilineales</taxon>
        <taxon>Nodosilineaceae</taxon>
        <taxon>Halomicronema</taxon>
    </lineage>
</organism>
<dbReference type="PANTHER" id="PTHR33933">
    <property type="entry name" value="NUCLEOTIDYLTRANSFERASE"/>
    <property type="match status" value="1"/>
</dbReference>
<sequence>MKPVLPNALSPVLKPLKQYLQEHYQDRLNQVVLFGSHARQQATENSDIDILVVLDDPVDASAEGRRTSEFIAQLCLEHDLLISCLFLPTSRYQTENSPLLRNIRQEGIVL</sequence>
<evidence type="ECO:0000259" key="1">
    <source>
        <dbReference type="Pfam" id="PF01909"/>
    </source>
</evidence>
<dbReference type="Proteomes" id="UP000191901">
    <property type="component" value="Chromosome"/>
</dbReference>
<accession>A0A1Z3HSH2</accession>
<evidence type="ECO:0000313" key="2">
    <source>
        <dbReference type="EMBL" id="ASC73245.1"/>
    </source>
</evidence>
<dbReference type="PANTHER" id="PTHR33933:SF1">
    <property type="entry name" value="PROTEIN ADENYLYLTRANSFERASE MNTA-RELATED"/>
    <property type="match status" value="1"/>
</dbReference>
<dbReference type="OrthoDB" id="463845at2"/>
<proteinExistence type="predicted"/>
<name>A0A1Z3HSH2_9CYAN</name>
<dbReference type="InterPro" id="IPR043519">
    <property type="entry name" value="NT_sf"/>
</dbReference>
<dbReference type="GO" id="GO:0016779">
    <property type="term" value="F:nucleotidyltransferase activity"/>
    <property type="evidence" value="ECO:0007669"/>
    <property type="project" value="InterPro"/>
</dbReference>
<dbReference type="Pfam" id="PF01909">
    <property type="entry name" value="NTP_transf_2"/>
    <property type="match status" value="1"/>
</dbReference>
<dbReference type="EMBL" id="CP021983">
    <property type="protein sequence ID" value="ASC73245.1"/>
    <property type="molecule type" value="Genomic_DNA"/>
</dbReference>
<dbReference type="SUPFAM" id="SSF81301">
    <property type="entry name" value="Nucleotidyltransferase"/>
    <property type="match status" value="1"/>
</dbReference>
<reference evidence="2 3" key="1">
    <citation type="journal article" date="2016" name="Biochim. Biophys. Acta">
        <title>Characterization of red-shifted phycobilisomes isolated from the chlorophyll f-containing cyanobacterium Halomicronema hongdechloris.</title>
        <authorList>
            <person name="Li Y."/>
            <person name="Lin Y."/>
            <person name="Garvey C.J."/>
            <person name="Birch D."/>
            <person name="Corkery R.W."/>
            <person name="Loughlin P.C."/>
            <person name="Scheer H."/>
            <person name="Willows R.D."/>
            <person name="Chen M."/>
        </authorList>
    </citation>
    <scope>NUCLEOTIDE SEQUENCE [LARGE SCALE GENOMIC DNA]</scope>
    <source>
        <strain evidence="2 3">C2206</strain>
    </source>
</reference>
<protein>
    <recommendedName>
        <fullName evidence="1">Polymerase nucleotidyl transferase domain-containing protein</fullName>
    </recommendedName>
</protein>
<dbReference type="AlphaFoldDB" id="A0A1Z3HSH2"/>
<evidence type="ECO:0000313" key="3">
    <source>
        <dbReference type="Proteomes" id="UP000191901"/>
    </source>
</evidence>
<dbReference type="CDD" id="cd05403">
    <property type="entry name" value="NT_KNTase_like"/>
    <property type="match status" value="1"/>
</dbReference>
<feature type="domain" description="Polymerase nucleotidyl transferase" evidence="1">
    <location>
        <begin position="16"/>
        <end position="64"/>
    </location>
</feature>
<dbReference type="Gene3D" id="3.30.460.10">
    <property type="entry name" value="Beta Polymerase, domain 2"/>
    <property type="match status" value="1"/>
</dbReference>
<keyword evidence="3" id="KW-1185">Reference proteome</keyword>